<protein>
    <recommendedName>
        <fullName evidence="5">Integron-associated effector binding protein domain-containing protein</fullName>
    </recommendedName>
</protein>
<comment type="caution">
    <text evidence="2">The sequence shown here is derived from an EMBL/GenBank/DDBJ whole genome shotgun (WGS) entry which is preliminary data.</text>
</comment>
<dbReference type="SUPFAM" id="SSF55136">
    <property type="entry name" value="Probable bacterial effector-binding domain"/>
    <property type="match status" value="1"/>
</dbReference>
<sequence length="138" mass="15271">MAYEIKHLDSSTVTGKQYSLEFPINPESADDTADLQKKILPTDEGVIRAIVKIDKKDSDTFHYLVSSTDGDKTFEIPAGDYAVSERSFHSISDITGAISASYAEIETDNDYEISENYNISDIDFPNQLVVISLPVKKG</sequence>
<dbReference type="EMBL" id="VDFN01000004">
    <property type="protein sequence ID" value="MQS45148.1"/>
    <property type="molecule type" value="Genomic_DNA"/>
</dbReference>
<dbReference type="InterPro" id="IPR011256">
    <property type="entry name" value="Reg_factor_effector_dom_sf"/>
</dbReference>
<dbReference type="Gene3D" id="3.20.80.10">
    <property type="entry name" value="Regulatory factor, effector binding domain"/>
    <property type="match status" value="1"/>
</dbReference>
<gene>
    <name evidence="2" type="ORF">FHL02_06150</name>
    <name evidence="1" type="ORF">FHL03_06590</name>
</gene>
<accession>A0A5P0ZHX3</accession>
<dbReference type="OrthoDB" id="83117at1578"/>
<dbReference type="RefSeq" id="WP_125704292.1">
    <property type="nucleotide sequence ID" value="NZ_JBHTOO010000004.1"/>
</dbReference>
<dbReference type="Proteomes" id="UP000436655">
    <property type="component" value="Unassembled WGS sequence"/>
</dbReference>
<organism evidence="2 3">
    <name type="scientific">Companilactobacillus mishanensis</name>
    <dbReference type="NCBI Taxonomy" id="2486008"/>
    <lineage>
        <taxon>Bacteria</taxon>
        <taxon>Bacillati</taxon>
        <taxon>Bacillota</taxon>
        <taxon>Bacilli</taxon>
        <taxon>Lactobacillales</taxon>
        <taxon>Lactobacillaceae</taxon>
        <taxon>Companilactobacillus</taxon>
    </lineage>
</organism>
<evidence type="ECO:0000313" key="3">
    <source>
        <dbReference type="Proteomes" id="UP000380386"/>
    </source>
</evidence>
<keyword evidence="4" id="KW-1185">Reference proteome</keyword>
<evidence type="ECO:0000313" key="4">
    <source>
        <dbReference type="Proteomes" id="UP000436655"/>
    </source>
</evidence>
<reference evidence="3 4" key="1">
    <citation type="journal article" date="2019" name="Syst. Appl. Microbiol.">
        <title>Polyphasic characterization of two novel Lactobacillus spp. isolated from blown salami packages: Description of Lactobacillus halodurans sp. nov. and Lactobacillus salsicarnum sp. nov.</title>
        <authorList>
            <person name="Schuster J.A."/>
            <person name="Klingl A."/>
            <person name="Vogel R.F."/>
            <person name="Ehrmann M.A."/>
        </authorList>
    </citation>
    <scope>NUCLEOTIDE SEQUENCE [LARGE SCALE GENOMIC DNA]</scope>
    <source>
        <strain evidence="1 4">TMW 1.2098</strain>
        <strain evidence="2 3">TMW 1.2118</strain>
    </source>
</reference>
<reference evidence="1" key="2">
    <citation type="submission" date="2019-05" db="EMBL/GenBank/DDBJ databases">
        <authorList>
            <person name="Schuster J.A."/>
            <person name="Ehrmann M.A."/>
        </authorList>
    </citation>
    <scope>NUCLEOTIDE SEQUENCE</scope>
    <source>
        <strain evidence="1">TMW 1.2098</strain>
    </source>
</reference>
<evidence type="ECO:0000313" key="2">
    <source>
        <dbReference type="EMBL" id="MQS52598.1"/>
    </source>
</evidence>
<evidence type="ECO:0008006" key="5">
    <source>
        <dbReference type="Google" id="ProtNLM"/>
    </source>
</evidence>
<name>A0A5P0ZHX3_9LACO</name>
<dbReference type="EMBL" id="VDFM01000006">
    <property type="protein sequence ID" value="MQS52598.1"/>
    <property type="molecule type" value="Genomic_DNA"/>
</dbReference>
<proteinExistence type="predicted"/>
<dbReference type="AlphaFoldDB" id="A0A5P0ZHX3"/>
<dbReference type="Proteomes" id="UP000380386">
    <property type="component" value="Unassembled WGS sequence"/>
</dbReference>
<evidence type="ECO:0000313" key="1">
    <source>
        <dbReference type="EMBL" id="MQS45148.1"/>
    </source>
</evidence>